<evidence type="ECO:0000256" key="7">
    <source>
        <dbReference type="ARBA" id="ARBA00023136"/>
    </source>
</evidence>
<evidence type="ECO:0000256" key="1">
    <source>
        <dbReference type="ARBA" id="ARBA00004651"/>
    </source>
</evidence>
<dbReference type="InterPro" id="IPR051449">
    <property type="entry name" value="ABC-2_transporter_component"/>
</dbReference>
<keyword evidence="4" id="KW-1003">Cell membrane</keyword>
<dbReference type="PANTHER" id="PTHR30294">
    <property type="entry name" value="MEMBRANE COMPONENT OF ABC TRANSPORTER YHHJ-RELATED"/>
    <property type="match status" value="1"/>
</dbReference>
<feature type="transmembrane region" description="Helical" evidence="8">
    <location>
        <begin position="285"/>
        <end position="305"/>
    </location>
</feature>
<dbReference type="Proteomes" id="UP001519289">
    <property type="component" value="Unassembled WGS sequence"/>
</dbReference>
<dbReference type="Pfam" id="PF12698">
    <property type="entry name" value="ABC2_membrane_3"/>
    <property type="match status" value="1"/>
</dbReference>
<feature type="transmembrane region" description="Helical" evidence="8">
    <location>
        <begin position="179"/>
        <end position="198"/>
    </location>
</feature>
<sequence length="371" mass="39903">MRRANQVRQVLMLNFRQLMRNRTAFFFNLIMPVLMLLYFGAANGGTHITTVATVAVGLVDQDGGPVARLIETGLRESGHFRVEVGDEAELIRRLDAGKVRAVLVLPPGLSERVAAGTGPSELTLHWDPTSSASVAARGGLQYLVQSLETFGREPLFTVRDRRLDSTERLGFFDFTMPGLLVYMVLNAGIMSVGPTISFQRRAGTLRHMFSTPLTLSSWLLGTVGSIQLMAVLQWFVLWGAGIAMFNVHMPANLPGTLLILLLSSTAGIGIGLAIAAFVRNGEAAMPVSIIVSMGLSFLGGAMLPLDQAPEIVQAIMRVMPSFYMTHALQQVTMKGQSLATALPDLGVLAGTAALSLSLAAWRLRRTVAAAV</sequence>
<dbReference type="InterPro" id="IPR013525">
    <property type="entry name" value="ABC2_TM"/>
</dbReference>
<accession>A0ABS4JPK8</accession>
<comment type="caution">
    <text evidence="10">The sequence shown here is derived from an EMBL/GenBank/DDBJ whole genome shotgun (WGS) entry which is preliminary data.</text>
</comment>
<evidence type="ECO:0000256" key="6">
    <source>
        <dbReference type="ARBA" id="ARBA00022989"/>
    </source>
</evidence>
<feature type="transmembrane region" description="Helical" evidence="8">
    <location>
        <begin position="21"/>
        <end position="41"/>
    </location>
</feature>
<evidence type="ECO:0000256" key="5">
    <source>
        <dbReference type="ARBA" id="ARBA00022692"/>
    </source>
</evidence>
<dbReference type="InterPro" id="IPR047817">
    <property type="entry name" value="ABC2_TM_bact-type"/>
</dbReference>
<evidence type="ECO:0000256" key="4">
    <source>
        <dbReference type="ARBA" id="ARBA00022475"/>
    </source>
</evidence>
<name>A0ABS4JPK8_9FIRM</name>
<reference evidence="10 11" key="1">
    <citation type="submission" date="2021-03" db="EMBL/GenBank/DDBJ databases">
        <title>Genomic Encyclopedia of Type Strains, Phase IV (KMG-IV): sequencing the most valuable type-strain genomes for metagenomic binning, comparative biology and taxonomic classification.</title>
        <authorList>
            <person name="Goeker M."/>
        </authorList>
    </citation>
    <scope>NUCLEOTIDE SEQUENCE [LARGE SCALE GENOMIC DNA]</scope>
    <source>
        <strain evidence="10 11">DSM 27138</strain>
    </source>
</reference>
<comment type="similarity">
    <text evidence="2">Belongs to the ABC-2 integral membrane protein family.</text>
</comment>
<protein>
    <submittedName>
        <fullName evidence="10">ABC-2 type transport system permease protein</fullName>
    </submittedName>
</protein>
<dbReference type="RefSeq" id="WP_209465623.1">
    <property type="nucleotide sequence ID" value="NZ_JAGGLG010000005.1"/>
</dbReference>
<evidence type="ECO:0000259" key="9">
    <source>
        <dbReference type="PROSITE" id="PS51012"/>
    </source>
</evidence>
<proteinExistence type="inferred from homology"/>
<dbReference type="Gene3D" id="3.40.1710.10">
    <property type="entry name" value="abc type-2 transporter like domain"/>
    <property type="match status" value="1"/>
</dbReference>
<organism evidence="10 11">
    <name type="scientific">Symbiobacterium terraclitae</name>
    <dbReference type="NCBI Taxonomy" id="557451"/>
    <lineage>
        <taxon>Bacteria</taxon>
        <taxon>Bacillati</taxon>
        <taxon>Bacillota</taxon>
        <taxon>Clostridia</taxon>
        <taxon>Eubacteriales</taxon>
        <taxon>Symbiobacteriaceae</taxon>
        <taxon>Symbiobacterium</taxon>
    </lineage>
</organism>
<dbReference type="EMBL" id="JAGGLG010000005">
    <property type="protein sequence ID" value="MBP2017477.1"/>
    <property type="molecule type" value="Genomic_DNA"/>
</dbReference>
<feature type="domain" description="ABC transmembrane type-2" evidence="9">
    <location>
        <begin position="140"/>
        <end position="366"/>
    </location>
</feature>
<evidence type="ECO:0000313" key="11">
    <source>
        <dbReference type="Proteomes" id="UP001519289"/>
    </source>
</evidence>
<feature type="transmembrane region" description="Helical" evidence="8">
    <location>
        <begin position="257"/>
        <end position="278"/>
    </location>
</feature>
<evidence type="ECO:0000256" key="8">
    <source>
        <dbReference type="SAM" id="Phobius"/>
    </source>
</evidence>
<keyword evidence="3" id="KW-0813">Transport</keyword>
<dbReference type="PANTHER" id="PTHR30294:SF38">
    <property type="entry name" value="TRANSPORT PERMEASE PROTEIN"/>
    <property type="match status" value="1"/>
</dbReference>
<dbReference type="PROSITE" id="PS51012">
    <property type="entry name" value="ABC_TM2"/>
    <property type="match status" value="1"/>
</dbReference>
<evidence type="ECO:0000256" key="3">
    <source>
        <dbReference type="ARBA" id="ARBA00022448"/>
    </source>
</evidence>
<keyword evidence="6 8" id="KW-1133">Transmembrane helix</keyword>
<gene>
    <name evidence="10" type="ORF">J2Z79_000860</name>
</gene>
<feature type="transmembrane region" description="Helical" evidence="8">
    <location>
        <begin position="341"/>
        <end position="361"/>
    </location>
</feature>
<comment type="subcellular location">
    <subcellularLocation>
        <location evidence="1">Cell membrane</location>
        <topology evidence="1">Multi-pass membrane protein</topology>
    </subcellularLocation>
</comment>
<evidence type="ECO:0000256" key="2">
    <source>
        <dbReference type="ARBA" id="ARBA00007783"/>
    </source>
</evidence>
<feature type="transmembrane region" description="Helical" evidence="8">
    <location>
        <begin position="218"/>
        <end position="245"/>
    </location>
</feature>
<keyword evidence="5 8" id="KW-0812">Transmembrane</keyword>
<keyword evidence="7 8" id="KW-0472">Membrane</keyword>
<keyword evidence="11" id="KW-1185">Reference proteome</keyword>
<evidence type="ECO:0000313" key="10">
    <source>
        <dbReference type="EMBL" id="MBP2017477.1"/>
    </source>
</evidence>